<keyword evidence="8" id="KW-1185">Reference proteome</keyword>
<dbReference type="CDD" id="cd02136">
    <property type="entry name" value="PnbA_NfnB-like"/>
    <property type="match status" value="1"/>
</dbReference>
<dbReference type="KEGG" id="prag:EKN56_15115"/>
<gene>
    <name evidence="7" type="ORF">EKN56_15115</name>
</gene>
<evidence type="ECO:0000256" key="2">
    <source>
        <dbReference type="ARBA" id="ARBA00007118"/>
    </source>
</evidence>
<proteinExistence type="inferred from homology"/>
<comment type="similarity">
    <text evidence="2">Belongs to the nitroreductase family.</text>
</comment>
<dbReference type="PANTHER" id="PTHR43673:SF2">
    <property type="entry name" value="NITROREDUCTASE"/>
    <property type="match status" value="1"/>
</dbReference>
<reference evidence="7 8" key="1">
    <citation type="submission" date="2019-03" db="EMBL/GenBank/DDBJ databases">
        <title>Pragia sp. nov. isolated from the gut tract of Carduelis flavirostris.</title>
        <authorList>
            <person name="Ge Y."/>
        </authorList>
    </citation>
    <scope>NUCLEOTIDE SEQUENCE [LARGE SCALE GENOMIC DNA]</scope>
    <source>
        <strain evidence="7 8">CF-458</strain>
    </source>
</reference>
<dbReference type="OrthoDB" id="9784375at2"/>
<dbReference type="EMBL" id="CP034752">
    <property type="protein sequence ID" value="QBH97615.1"/>
    <property type="molecule type" value="Genomic_DNA"/>
</dbReference>
<comment type="cofactor">
    <cofactor evidence="1">
        <name>FMN</name>
        <dbReference type="ChEBI" id="CHEBI:58210"/>
    </cofactor>
</comment>
<feature type="domain" description="Nitroreductase" evidence="6">
    <location>
        <begin position="24"/>
        <end position="213"/>
    </location>
</feature>
<dbReference type="AlphaFoldDB" id="A0A411WNH6"/>
<dbReference type="Pfam" id="PF00881">
    <property type="entry name" value="Nitroreductase"/>
    <property type="match status" value="1"/>
</dbReference>
<dbReference type="Proteomes" id="UP000293154">
    <property type="component" value="Chromosome"/>
</dbReference>
<evidence type="ECO:0000313" key="7">
    <source>
        <dbReference type="EMBL" id="QBH97615.1"/>
    </source>
</evidence>
<evidence type="ECO:0000259" key="6">
    <source>
        <dbReference type="Pfam" id="PF00881"/>
    </source>
</evidence>
<evidence type="ECO:0000313" key="8">
    <source>
        <dbReference type="Proteomes" id="UP000293154"/>
    </source>
</evidence>
<keyword evidence="5" id="KW-0560">Oxidoreductase</keyword>
<evidence type="ECO:0000256" key="5">
    <source>
        <dbReference type="ARBA" id="ARBA00023002"/>
    </source>
</evidence>
<accession>A0A411WNH6</accession>
<protein>
    <submittedName>
        <fullName evidence="7">Nitroreductase</fullName>
    </submittedName>
</protein>
<evidence type="ECO:0000256" key="3">
    <source>
        <dbReference type="ARBA" id="ARBA00022630"/>
    </source>
</evidence>
<dbReference type="SUPFAM" id="SSF55469">
    <property type="entry name" value="FMN-dependent nitroreductase-like"/>
    <property type="match status" value="1"/>
</dbReference>
<keyword evidence="3" id="KW-0285">Flavoprotein</keyword>
<organism evidence="7 8">
    <name type="scientific">Limnobaculum zhutongyuii</name>
    <dbReference type="NCBI Taxonomy" id="2498113"/>
    <lineage>
        <taxon>Bacteria</taxon>
        <taxon>Pseudomonadati</taxon>
        <taxon>Pseudomonadota</taxon>
        <taxon>Gammaproteobacteria</taxon>
        <taxon>Enterobacterales</taxon>
        <taxon>Budviciaceae</taxon>
        <taxon>Limnobaculum</taxon>
    </lineage>
</organism>
<dbReference type="Gene3D" id="3.40.109.10">
    <property type="entry name" value="NADH Oxidase"/>
    <property type="match status" value="1"/>
</dbReference>
<evidence type="ECO:0000256" key="1">
    <source>
        <dbReference type="ARBA" id="ARBA00001917"/>
    </source>
</evidence>
<dbReference type="PANTHER" id="PTHR43673">
    <property type="entry name" value="NAD(P)H NITROREDUCTASE YDGI-RELATED"/>
    <property type="match status" value="1"/>
</dbReference>
<name>A0A411WNH6_9GAMM</name>
<dbReference type="InterPro" id="IPR000415">
    <property type="entry name" value="Nitroreductase-like"/>
</dbReference>
<sequence>MAQQPANQHKETLLQTLLPFDQAVRARHSVRHFLAKPLAQETLISIANDAQLAPSNCNTQPWNVHIVSGAKREVLSQRLLQADAQGLHSPDFSFDMQAFGGAYGERRKQQGKIYYQSIGIARDDLEARKAVVKNNLNFYGAPHAAFLFMPSFGDNVRTAGDIGMYGQTFLLSLAARGLAGIPQTILGFYADTIREFLSISPEYKLLFGISFGYEDRNAPANQFKMGRAPLNQSVTFHD</sequence>
<evidence type="ECO:0000256" key="4">
    <source>
        <dbReference type="ARBA" id="ARBA00022643"/>
    </source>
</evidence>
<dbReference type="InterPro" id="IPR029479">
    <property type="entry name" value="Nitroreductase"/>
</dbReference>
<keyword evidence="4" id="KW-0288">FMN</keyword>
<dbReference type="GO" id="GO:0016491">
    <property type="term" value="F:oxidoreductase activity"/>
    <property type="evidence" value="ECO:0007669"/>
    <property type="project" value="UniProtKB-KW"/>
</dbReference>